<dbReference type="EMBL" id="OV651813">
    <property type="protein sequence ID" value="CAH1099324.1"/>
    <property type="molecule type" value="Genomic_DNA"/>
</dbReference>
<dbReference type="PANTHER" id="PTHR14614">
    <property type="entry name" value="HEPATOCELLULAR CARCINOMA-ASSOCIATED ANTIGEN"/>
    <property type="match status" value="1"/>
</dbReference>
<evidence type="ECO:0000256" key="4">
    <source>
        <dbReference type="ARBA" id="ARBA00022490"/>
    </source>
</evidence>
<evidence type="ECO:0000256" key="9">
    <source>
        <dbReference type="ARBA" id="ARBA00038126"/>
    </source>
</evidence>
<dbReference type="GO" id="GO:0018064">
    <property type="term" value="F:protein-L-histidine N-tele-methyltransferase activity"/>
    <property type="evidence" value="ECO:0007669"/>
    <property type="project" value="UniProtKB-EC"/>
</dbReference>
<sequence length="301" mass="34947">MFNWLFFIAYVRKMFKFDFLPDDESNNESETQLNKTTVVQAVPAMFLKSKEILPKNSQLVLQSVLKEAKIKVIQSNHVEIKYFCPNDVIDFLKSQDLDEESILKAEQNHSDLLPAIYEGGLKVWECTYDLLNYFKETPNDFKDKFVLDLGCGAGILGIYLLINGATCWFQDYNEDVINHITIPNVMLNSENFIARSNFFSGDWSSFVDLAEKKYSNFKFDYIITSETIYNTNYYTKLHLVFEKLLKSDGAVLLAAKSFYFGVGGGVHLFKDFIDSKKIFQYKNCWKSTEGVRREILKLYFL</sequence>
<protein>
    <recommendedName>
        <fullName evidence="3">protein-histidine N-methyltransferase</fullName>
        <ecNumber evidence="3">2.1.1.85</ecNumber>
    </recommendedName>
</protein>
<keyword evidence="4" id="KW-0963">Cytoplasm</keyword>
<keyword evidence="7" id="KW-0949">S-adenosyl-L-methionine</keyword>
<evidence type="ECO:0000256" key="6">
    <source>
        <dbReference type="ARBA" id="ARBA00022679"/>
    </source>
</evidence>
<evidence type="ECO:0000256" key="5">
    <source>
        <dbReference type="ARBA" id="ARBA00022603"/>
    </source>
</evidence>
<dbReference type="EC" id="2.1.1.85" evidence="3"/>
<comment type="subcellular location">
    <subcellularLocation>
        <location evidence="2">Cytoplasm</location>
    </subcellularLocation>
    <subcellularLocation>
        <location evidence="1">Nucleus</location>
    </subcellularLocation>
</comment>
<reference evidence="10" key="1">
    <citation type="submission" date="2022-01" db="EMBL/GenBank/DDBJ databases">
        <authorList>
            <person name="King R."/>
        </authorList>
    </citation>
    <scope>NUCLEOTIDE SEQUENCE</scope>
</reference>
<proteinExistence type="inferred from homology"/>
<dbReference type="Proteomes" id="UP001153636">
    <property type="component" value="Chromosome 1"/>
</dbReference>
<dbReference type="OrthoDB" id="1723750at2759"/>
<evidence type="ECO:0000256" key="1">
    <source>
        <dbReference type="ARBA" id="ARBA00004123"/>
    </source>
</evidence>
<keyword evidence="5" id="KW-0489">Methyltransferase</keyword>
<dbReference type="SUPFAM" id="SSF53335">
    <property type="entry name" value="S-adenosyl-L-methionine-dependent methyltransferases"/>
    <property type="match status" value="1"/>
</dbReference>
<dbReference type="Pfam" id="PF10294">
    <property type="entry name" value="Methyltransf_16"/>
    <property type="match status" value="1"/>
</dbReference>
<dbReference type="PANTHER" id="PTHR14614:SF39">
    <property type="entry name" value="HISTIDINE PROTEIN METHYLTRANSFERASE 1 HOMOLOG"/>
    <property type="match status" value="1"/>
</dbReference>
<name>A0A9P0CHK6_9CUCU</name>
<dbReference type="GO" id="GO:0005634">
    <property type="term" value="C:nucleus"/>
    <property type="evidence" value="ECO:0007669"/>
    <property type="project" value="UniProtKB-SubCell"/>
</dbReference>
<evidence type="ECO:0000256" key="2">
    <source>
        <dbReference type="ARBA" id="ARBA00004496"/>
    </source>
</evidence>
<evidence type="ECO:0000313" key="10">
    <source>
        <dbReference type="EMBL" id="CAH1099324.1"/>
    </source>
</evidence>
<dbReference type="AlphaFoldDB" id="A0A9P0CHK6"/>
<evidence type="ECO:0000256" key="8">
    <source>
        <dbReference type="ARBA" id="ARBA00023242"/>
    </source>
</evidence>
<dbReference type="CDD" id="cd02440">
    <property type="entry name" value="AdoMet_MTases"/>
    <property type="match status" value="1"/>
</dbReference>
<dbReference type="InterPro" id="IPR029063">
    <property type="entry name" value="SAM-dependent_MTases_sf"/>
</dbReference>
<evidence type="ECO:0000256" key="7">
    <source>
        <dbReference type="ARBA" id="ARBA00022691"/>
    </source>
</evidence>
<evidence type="ECO:0000256" key="3">
    <source>
        <dbReference type="ARBA" id="ARBA00012533"/>
    </source>
</evidence>
<dbReference type="GO" id="GO:0005737">
    <property type="term" value="C:cytoplasm"/>
    <property type="evidence" value="ECO:0007669"/>
    <property type="project" value="UniProtKB-SubCell"/>
</dbReference>
<dbReference type="InterPro" id="IPR019410">
    <property type="entry name" value="Methyltransf_16"/>
</dbReference>
<evidence type="ECO:0000313" key="11">
    <source>
        <dbReference type="Proteomes" id="UP001153636"/>
    </source>
</evidence>
<comment type="similarity">
    <text evidence="9">Belongs to the methyltransferase superfamily. METTL18 family.</text>
</comment>
<gene>
    <name evidence="10" type="ORF">PSYICH_LOCUS1005</name>
</gene>
<keyword evidence="11" id="KW-1185">Reference proteome</keyword>
<dbReference type="Gene3D" id="3.40.50.150">
    <property type="entry name" value="Vaccinia Virus protein VP39"/>
    <property type="match status" value="1"/>
</dbReference>
<dbReference type="GO" id="GO:0032259">
    <property type="term" value="P:methylation"/>
    <property type="evidence" value="ECO:0007669"/>
    <property type="project" value="UniProtKB-KW"/>
</dbReference>
<organism evidence="10 11">
    <name type="scientific">Psylliodes chrysocephalus</name>
    <dbReference type="NCBI Taxonomy" id="3402493"/>
    <lineage>
        <taxon>Eukaryota</taxon>
        <taxon>Metazoa</taxon>
        <taxon>Ecdysozoa</taxon>
        <taxon>Arthropoda</taxon>
        <taxon>Hexapoda</taxon>
        <taxon>Insecta</taxon>
        <taxon>Pterygota</taxon>
        <taxon>Neoptera</taxon>
        <taxon>Endopterygota</taxon>
        <taxon>Coleoptera</taxon>
        <taxon>Polyphaga</taxon>
        <taxon>Cucujiformia</taxon>
        <taxon>Chrysomeloidea</taxon>
        <taxon>Chrysomelidae</taxon>
        <taxon>Galerucinae</taxon>
        <taxon>Alticini</taxon>
        <taxon>Psylliodes</taxon>
    </lineage>
</organism>
<keyword evidence="8" id="KW-0539">Nucleus</keyword>
<keyword evidence="6" id="KW-0808">Transferase</keyword>
<accession>A0A9P0CHK6</accession>